<sequence>MCLICLNYQLGKLSKTYRAEKEIDDLLNLFGFLTINFENQRLCTSISEILLDISLIGRLILCVHICHDLDSDEWYFFRLLHKRVVSVICSFFRVVIENPFSNYLICF</sequence>
<proteinExistence type="predicted"/>
<dbReference type="EMBL" id="GDJX01026421">
    <property type="protein sequence ID" value="JAT41515.1"/>
    <property type="molecule type" value="Transcribed_RNA"/>
</dbReference>
<protein>
    <submittedName>
        <fullName evidence="1">Light-independent protochlorophyllide reductase subunit B</fullName>
    </submittedName>
</protein>
<gene>
    <name evidence="1" type="primary">chlB_9</name>
    <name evidence="1" type="ORF">g.47184</name>
</gene>
<reference evidence="1" key="1">
    <citation type="submission" date="2015-07" db="EMBL/GenBank/DDBJ databases">
        <title>Transcriptome Assembly of Anthurium amnicola.</title>
        <authorList>
            <person name="Suzuki J."/>
        </authorList>
    </citation>
    <scope>NUCLEOTIDE SEQUENCE</scope>
</reference>
<name>A0A1D1XGH2_9ARAE</name>
<accession>A0A1D1XGH2</accession>
<dbReference type="AlphaFoldDB" id="A0A1D1XGH2"/>
<organism evidence="1">
    <name type="scientific">Anthurium amnicola</name>
    <dbReference type="NCBI Taxonomy" id="1678845"/>
    <lineage>
        <taxon>Eukaryota</taxon>
        <taxon>Viridiplantae</taxon>
        <taxon>Streptophyta</taxon>
        <taxon>Embryophyta</taxon>
        <taxon>Tracheophyta</taxon>
        <taxon>Spermatophyta</taxon>
        <taxon>Magnoliopsida</taxon>
        <taxon>Liliopsida</taxon>
        <taxon>Araceae</taxon>
        <taxon>Pothoideae</taxon>
        <taxon>Potheae</taxon>
        <taxon>Anthurium</taxon>
    </lineage>
</organism>
<evidence type="ECO:0000313" key="1">
    <source>
        <dbReference type="EMBL" id="JAT41515.1"/>
    </source>
</evidence>